<dbReference type="GO" id="GO:0004040">
    <property type="term" value="F:amidase activity"/>
    <property type="evidence" value="ECO:0007669"/>
    <property type="project" value="InterPro"/>
</dbReference>
<dbReference type="STRING" id="593133.SAMN04488006_2168"/>
<dbReference type="SMART" id="SM00047">
    <property type="entry name" value="LYZ2"/>
    <property type="match status" value="1"/>
</dbReference>
<dbReference type="OrthoDB" id="977752at2"/>
<name>A0A1I6R4M8_9FLAO</name>
<dbReference type="InterPro" id="IPR051056">
    <property type="entry name" value="Glycosyl_Hydrolase_73"/>
</dbReference>
<feature type="domain" description="LysM" evidence="6">
    <location>
        <begin position="289"/>
        <end position="332"/>
    </location>
</feature>
<dbReference type="CDD" id="cd00118">
    <property type="entry name" value="LysM"/>
    <property type="match status" value="2"/>
</dbReference>
<proteinExistence type="predicted"/>
<keyword evidence="2" id="KW-0081">Bacteriolytic enzyme</keyword>
<dbReference type="Proteomes" id="UP000199312">
    <property type="component" value="Unassembled WGS sequence"/>
</dbReference>
<evidence type="ECO:0000313" key="7">
    <source>
        <dbReference type="EMBL" id="SFS59448.1"/>
    </source>
</evidence>
<dbReference type="InterPro" id="IPR002901">
    <property type="entry name" value="MGlyc_endo_b_GlcNAc-like_dom"/>
</dbReference>
<reference evidence="8" key="1">
    <citation type="submission" date="2016-10" db="EMBL/GenBank/DDBJ databases">
        <authorList>
            <person name="Varghese N."/>
            <person name="Submissions S."/>
        </authorList>
    </citation>
    <scope>NUCLEOTIDE SEQUENCE [LARGE SCALE GENOMIC DNA]</scope>
    <source>
        <strain evidence="8">DSM 24450</strain>
    </source>
</reference>
<sequence>MKFKYLIIVILLAVFFSNCKSKKQVAQSQTKKIYPKVVHKNKEEVVVKNIDKKDVKSTIFNSTEDYIAFFKDAAIEEMKLFKIPASITLAQGILESSSGNSELTKRSNNHFGIKCHKGWEGDHTLHDDDEKGECFRVYKDPTTSYRDHSLFLTSRSRYSNLFSLEPGDYIGWAKGLSEAGYATDRRYPAKLIGLIEKFELHKYDTQVLGKSFDVNTKTQEKNLILTNTRVTQNNSEIHIVDTGETLFSISKRYGISLDELQKLNELTSSNIYVGQEIKLKENIKTTKNKTHNVTKGDTLYSISKHYGISVNELKKINNLNSNKISIGQVLNIEK</sequence>
<keyword evidence="1" id="KW-0929">Antimicrobial</keyword>
<dbReference type="PROSITE" id="PS51782">
    <property type="entry name" value="LYSM"/>
    <property type="match status" value="2"/>
</dbReference>
<dbReference type="SUPFAM" id="SSF54106">
    <property type="entry name" value="LysM domain"/>
    <property type="match status" value="2"/>
</dbReference>
<evidence type="ECO:0000313" key="8">
    <source>
        <dbReference type="Proteomes" id="UP000199312"/>
    </source>
</evidence>
<dbReference type="InterPro" id="IPR036779">
    <property type="entry name" value="LysM_dom_sf"/>
</dbReference>
<evidence type="ECO:0000256" key="1">
    <source>
        <dbReference type="ARBA" id="ARBA00022529"/>
    </source>
</evidence>
<dbReference type="GO" id="GO:0042742">
    <property type="term" value="P:defense response to bacterium"/>
    <property type="evidence" value="ECO:0007669"/>
    <property type="project" value="UniProtKB-KW"/>
</dbReference>
<accession>A0A1I6R4M8</accession>
<feature type="chain" id="PRO_5011648063" description="Peptidoglycan hydrolase" evidence="5">
    <location>
        <begin position="22"/>
        <end position="334"/>
    </location>
</feature>
<dbReference type="Pfam" id="PF01832">
    <property type="entry name" value="Glucosaminidase"/>
    <property type="match status" value="1"/>
</dbReference>
<dbReference type="PANTHER" id="PTHR33308:SF9">
    <property type="entry name" value="PEPTIDOGLYCAN HYDROLASE FLGJ"/>
    <property type="match status" value="1"/>
</dbReference>
<dbReference type="InterPro" id="IPR018392">
    <property type="entry name" value="LysM"/>
</dbReference>
<keyword evidence="3 7" id="KW-0378">Hydrolase</keyword>
<feature type="domain" description="LysM" evidence="6">
    <location>
        <begin position="236"/>
        <end position="279"/>
    </location>
</feature>
<dbReference type="EMBL" id="FOZP01000005">
    <property type="protein sequence ID" value="SFS59448.1"/>
    <property type="molecule type" value="Genomic_DNA"/>
</dbReference>
<feature type="signal peptide" evidence="5">
    <location>
        <begin position="1"/>
        <end position="21"/>
    </location>
</feature>
<dbReference type="Gene3D" id="3.10.350.10">
    <property type="entry name" value="LysM domain"/>
    <property type="match status" value="2"/>
</dbReference>
<keyword evidence="8" id="KW-1185">Reference proteome</keyword>
<evidence type="ECO:0000256" key="4">
    <source>
        <dbReference type="ARBA" id="ARBA00032108"/>
    </source>
</evidence>
<dbReference type="GO" id="GO:0031640">
    <property type="term" value="P:killing of cells of another organism"/>
    <property type="evidence" value="ECO:0007669"/>
    <property type="project" value="UniProtKB-KW"/>
</dbReference>
<organism evidence="7 8">
    <name type="scientific">Lutibacter maritimus</name>
    <dbReference type="NCBI Taxonomy" id="593133"/>
    <lineage>
        <taxon>Bacteria</taxon>
        <taxon>Pseudomonadati</taxon>
        <taxon>Bacteroidota</taxon>
        <taxon>Flavobacteriia</taxon>
        <taxon>Flavobacteriales</taxon>
        <taxon>Flavobacteriaceae</taxon>
        <taxon>Lutibacter</taxon>
    </lineage>
</organism>
<dbReference type="PANTHER" id="PTHR33308">
    <property type="entry name" value="PEPTIDOGLYCAN HYDROLASE FLGJ"/>
    <property type="match status" value="1"/>
</dbReference>
<protein>
    <recommendedName>
        <fullName evidence="4">Peptidoglycan hydrolase</fullName>
    </recommendedName>
</protein>
<dbReference type="AlphaFoldDB" id="A0A1I6R4M8"/>
<dbReference type="SMART" id="SM00257">
    <property type="entry name" value="LysM"/>
    <property type="match status" value="2"/>
</dbReference>
<keyword evidence="5" id="KW-0732">Signal</keyword>
<evidence type="ECO:0000259" key="6">
    <source>
        <dbReference type="PROSITE" id="PS51782"/>
    </source>
</evidence>
<evidence type="ECO:0000256" key="2">
    <source>
        <dbReference type="ARBA" id="ARBA00022638"/>
    </source>
</evidence>
<dbReference type="Pfam" id="PF01476">
    <property type="entry name" value="LysM"/>
    <property type="match status" value="2"/>
</dbReference>
<gene>
    <name evidence="7" type="ORF">SAMN04488006_2168</name>
</gene>
<evidence type="ECO:0000256" key="3">
    <source>
        <dbReference type="ARBA" id="ARBA00022801"/>
    </source>
</evidence>
<dbReference type="Gene3D" id="1.10.530.10">
    <property type="match status" value="1"/>
</dbReference>
<dbReference type="RefSeq" id="WP_090226065.1">
    <property type="nucleotide sequence ID" value="NZ_FOZP01000005.1"/>
</dbReference>
<evidence type="ECO:0000256" key="5">
    <source>
        <dbReference type="SAM" id="SignalP"/>
    </source>
</evidence>